<evidence type="ECO:0000313" key="2">
    <source>
        <dbReference type="Proteomes" id="UP000295678"/>
    </source>
</evidence>
<dbReference type="RefSeq" id="WP_132807840.1">
    <property type="nucleotide sequence ID" value="NZ_SMAK01000016.1"/>
</dbReference>
<dbReference type="OrthoDB" id="7907231at2"/>
<dbReference type="Proteomes" id="UP000295678">
    <property type="component" value="Unassembled WGS sequence"/>
</dbReference>
<dbReference type="AlphaFoldDB" id="A0A4R3LUF7"/>
<dbReference type="EMBL" id="SMAK01000016">
    <property type="protein sequence ID" value="TCT04134.1"/>
    <property type="molecule type" value="Genomic_DNA"/>
</dbReference>
<sequence length="115" mass="11777">MDELVGRLVAAAGISEQTARRAVEIIIGFLKDAGPPDKVAELLAKLPGAEAIESPGGFGGMMGAMAAFNALNNAGLDMGEIQTVTRELVAFARQHAGSQLVDDVVGSIPGLGQFV</sequence>
<keyword evidence="2" id="KW-1185">Reference proteome</keyword>
<evidence type="ECO:0000313" key="1">
    <source>
        <dbReference type="EMBL" id="TCT04134.1"/>
    </source>
</evidence>
<reference evidence="1 2" key="1">
    <citation type="submission" date="2019-03" db="EMBL/GenBank/DDBJ databases">
        <title>Genomic Encyclopedia of Type Strains, Phase IV (KMG-IV): sequencing the most valuable type-strain genomes for metagenomic binning, comparative biology and taxonomic classification.</title>
        <authorList>
            <person name="Goeker M."/>
        </authorList>
    </citation>
    <scope>NUCLEOTIDE SEQUENCE [LARGE SCALE GENOMIC DNA]</scope>
    <source>
        <strain evidence="1 2">DSM 19345</strain>
    </source>
</reference>
<gene>
    <name evidence="1" type="ORF">EDC22_11610</name>
</gene>
<organism evidence="1 2">
    <name type="scientific">Tepidamorphus gemmatus</name>
    <dbReference type="NCBI Taxonomy" id="747076"/>
    <lineage>
        <taxon>Bacteria</taxon>
        <taxon>Pseudomonadati</taxon>
        <taxon>Pseudomonadota</taxon>
        <taxon>Alphaproteobacteria</taxon>
        <taxon>Hyphomicrobiales</taxon>
        <taxon>Tepidamorphaceae</taxon>
        <taxon>Tepidamorphus</taxon>
    </lineage>
</organism>
<proteinExistence type="predicted"/>
<accession>A0A4R3LUF7</accession>
<protein>
    <recommendedName>
        <fullName evidence="3">DUF2267 domain-containing protein</fullName>
    </recommendedName>
</protein>
<comment type="caution">
    <text evidence="1">The sequence shown here is derived from an EMBL/GenBank/DDBJ whole genome shotgun (WGS) entry which is preliminary data.</text>
</comment>
<evidence type="ECO:0008006" key="3">
    <source>
        <dbReference type="Google" id="ProtNLM"/>
    </source>
</evidence>
<name>A0A4R3LUF7_9HYPH</name>